<dbReference type="CDD" id="cd17535">
    <property type="entry name" value="REC_NarL-like"/>
    <property type="match status" value="1"/>
</dbReference>
<dbReference type="InterPro" id="IPR016032">
    <property type="entry name" value="Sig_transdc_resp-reg_C-effctor"/>
</dbReference>
<dbReference type="Pfam" id="PF00072">
    <property type="entry name" value="Response_reg"/>
    <property type="match status" value="1"/>
</dbReference>
<dbReference type="SUPFAM" id="SSF52172">
    <property type="entry name" value="CheY-like"/>
    <property type="match status" value="1"/>
</dbReference>
<dbReference type="PROSITE" id="PS50043">
    <property type="entry name" value="HTH_LUXR_2"/>
    <property type="match status" value="1"/>
</dbReference>
<name>A0A7M1SXX2_9MICO</name>
<dbReference type="Pfam" id="PF00196">
    <property type="entry name" value="GerE"/>
    <property type="match status" value="1"/>
</dbReference>
<keyword evidence="9" id="KW-1185">Reference proteome</keyword>
<evidence type="ECO:0000256" key="2">
    <source>
        <dbReference type="ARBA" id="ARBA00023015"/>
    </source>
</evidence>
<evidence type="ECO:0000313" key="8">
    <source>
        <dbReference type="EMBL" id="QOR72436.1"/>
    </source>
</evidence>
<reference evidence="8 9" key="1">
    <citation type="submission" date="2020-10" db="EMBL/GenBank/DDBJ databases">
        <title>Haloactinobacterium sp. RN3S43, a bacterium isolated from saline soil.</title>
        <authorList>
            <person name="Sun J.-Q."/>
        </authorList>
    </citation>
    <scope>NUCLEOTIDE SEQUENCE [LARGE SCALE GENOMIC DNA]</scope>
    <source>
        <strain evidence="8 9">RN3S43</strain>
    </source>
</reference>
<protein>
    <submittedName>
        <fullName evidence="8">Response regulator transcription factor</fullName>
    </submittedName>
</protein>
<evidence type="ECO:0000256" key="5">
    <source>
        <dbReference type="PROSITE-ProRule" id="PRU00169"/>
    </source>
</evidence>
<dbReference type="PROSITE" id="PS00622">
    <property type="entry name" value="HTH_LUXR_1"/>
    <property type="match status" value="1"/>
</dbReference>
<dbReference type="RefSeq" id="WP_193499073.1">
    <property type="nucleotide sequence ID" value="NZ_CP063169.1"/>
</dbReference>
<keyword evidence="1 5" id="KW-0597">Phosphoprotein</keyword>
<dbReference type="Gene3D" id="3.40.50.2300">
    <property type="match status" value="1"/>
</dbReference>
<dbReference type="GO" id="GO:0006355">
    <property type="term" value="P:regulation of DNA-templated transcription"/>
    <property type="evidence" value="ECO:0007669"/>
    <property type="project" value="InterPro"/>
</dbReference>
<dbReference type="KEGG" id="halt:IM660_09545"/>
<dbReference type="InterPro" id="IPR000792">
    <property type="entry name" value="Tscrpt_reg_LuxR_C"/>
</dbReference>
<dbReference type="PRINTS" id="PR00038">
    <property type="entry name" value="HTHLUXR"/>
</dbReference>
<evidence type="ECO:0000313" key="9">
    <source>
        <dbReference type="Proteomes" id="UP000593758"/>
    </source>
</evidence>
<dbReference type="Proteomes" id="UP000593758">
    <property type="component" value="Chromosome"/>
</dbReference>
<dbReference type="EMBL" id="CP063169">
    <property type="protein sequence ID" value="QOR72436.1"/>
    <property type="molecule type" value="Genomic_DNA"/>
</dbReference>
<dbReference type="PANTHER" id="PTHR43214">
    <property type="entry name" value="TWO-COMPONENT RESPONSE REGULATOR"/>
    <property type="match status" value="1"/>
</dbReference>
<feature type="domain" description="Response regulatory" evidence="7">
    <location>
        <begin position="3"/>
        <end position="119"/>
    </location>
</feature>
<evidence type="ECO:0000256" key="3">
    <source>
        <dbReference type="ARBA" id="ARBA00023125"/>
    </source>
</evidence>
<keyword evidence="2" id="KW-0805">Transcription regulation</keyword>
<feature type="modified residue" description="4-aspartylphosphate" evidence="5">
    <location>
        <position position="54"/>
    </location>
</feature>
<gene>
    <name evidence="8" type="ORF">IM660_09545</name>
</gene>
<feature type="domain" description="HTH luxR-type" evidence="6">
    <location>
        <begin position="140"/>
        <end position="205"/>
    </location>
</feature>
<dbReference type="PANTHER" id="PTHR43214:SF24">
    <property type="entry name" value="TRANSCRIPTIONAL REGULATORY PROTEIN NARL-RELATED"/>
    <property type="match status" value="1"/>
</dbReference>
<dbReference type="SMART" id="SM00421">
    <property type="entry name" value="HTH_LUXR"/>
    <property type="match status" value="1"/>
</dbReference>
<keyword evidence="4" id="KW-0804">Transcription</keyword>
<dbReference type="InterPro" id="IPR001789">
    <property type="entry name" value="Sig_transdc_resp-reg_receiver"/>
</dbReference>
<dbReference type="GO" id="GO:0003677">
    <property type="term" value="F:DNA binding"/>
    <property type="evidence" value="ECO:0007669"/>
    <property type="project" value="UniProtKB-KW"/>
</dbReference>
<dbReference type="InterPro" id="IPR039420">
    <property type="entry name" value="WalR-like"/>
</dbReference>
<dbReference type="InterPro" id="IPR011006">
    <property type="entry name" value="CheY-like_superfamily"/>
</dbReference>
<keyword evidence="3" id="KW-0238">DNA-binding</keyword>
<dbReference type="GO" id="GO:0000160">
    <property type="term" value="P:phosphorelay signal transduction system"/>
    <property type="evidence" value="ECO:0007669"/>
    <property type="project" value="InterPro"/>
</dbReference>
<evidence type="ECO:0000259" key="7">
    <source>
        <dbReference type="PROSITE" id="PS50110"/>
    </source>
</evidence>
<evidence type="ECO:0000256" key="4">
    <source>
        <dbReference type="ARBA" id="ARBA00023163"/>
    </source>
</evidence>
<dbReference type="PROSITE" id="PS50110">
    <property type="entry name" value="RESPONSE_REGULATORY"/>
    <property type="match status" value="1"/>
</dbReference>
<dbReference type="CDD" id="cd06170">
    <property type="entry name" value="LuxR_C_like"/>
    <property type="match status" value="1"/>
</dbReference>
<sequence>MITILLVDDEPLIRQGIRMILEAEPDLDVVGEAADGAEAVELAGRTQPDVVVMDVRMPRVDGLRATELLLRKDDPPRVLVLTTFGHDDYVHAALQAGASGFLLKRSTAEQVVNAVRTVADAQSLVFPDQVRALLTARPGSSWHGPRLTDRELEVLALVAEGFTNAEIAARLVLGVETVRTHVSHLIGKLSARDRTNAVVIAWTHGLLPRT</sequence>
<dbReference type="AlphaFoldDB" id="A0A7M1SXX2"/>
<dbReference type="SUPFAM" id="SSF46894">
    <property type="entry name" value="C-terminal effector domain of the bipartite response regulators"/>
    <property type="match status" value="1"/>
</dbReference>
<proteinExistence type="predicted"/>
<organism evidence="8 9">
    <name type="scientific">Ruania alkalisoli</name>
    <dbReference type="NCBI Taxonomy" id="2779775"/>
    <lineage>
        <taxon>Bacteria</taxon>
        <taxon>Bacillati</taxon>
        <taxon>Actinomycetota</taxon>
        <taxon>Actinomycetes</taxon>
        <taxon>Micrococcales</taxon>
        <taxon>Ruaniaceae</taxon>
        <taxon>Ruania</taxon>
    </lineage>
</organism>
<accession>A0A7M1SXX2</accession>
<evidence type="ECO:0000256" key="1">
    <source>
        <dbReference type="ARBA" id="ARBA00022553"/>
    </source>
</evidence>
<dbReference type="SMART" id="SM00448">
    <property type="entry name" value="REC"/>
    <property type="match status" value="1"/>
</dbReference>
<dbReference type="InterPro" id="IPR058245">
    <property type="entry name" value="NreC/VraR/RcsB-like_REC"/>
</dbReference>
<evidence type="ECO:0000259" key="6">
    <source>
        <dbReference type="PROSITE" id="PS50043"/>
    </source>
</evidence>